<organism evidence="1 2">
    <name type="scientific">Pseudomonas fluorescens</name>
    <dbReference type="NCBI Taxonomy" id="294"/>
    <lineage>
        <taxon>Bacteria</taxon>
        <taxon>Pseudomonadati</taxon>
        <taxon>Pseudomonadota</taxon>
        <taxon>Gammaproteobacteria</taxon>
        <taxon>Pseudomonadales</taxon>
        <taxon>Pseudomonadaceae</taxon>
        <taxon>Pseudomonas</taxon>
    </lineage>
</organism>
<proteinExistence type="predicted"/>
<name>A0A1T2YRC1_PSEFL</name>
<reference evidence="1 2" key="1">
    <citation type="submission" date="2016-12" db="EMBL/GenBank/DDBJ databases">
        <title>Draft genome sequences of seven strains of Pseudomonas fluorescens that produce 4-formylaminooxyvinylglycine.</title>
        <authorList>
            <person name="Okrent R.A."/>
            <person name="Manning V.A."/>
            <person name="Trippe K.M."/>
        </authorList>
    </citation>
    <scope>NUCLEOTIDE SEQUENCE [LARGE SCALE GENOMIC DNA]</scope>
    <source>
        <strain evidence="1 2">P5A</strain>
    </source>
</reference>
<accession>A0A1T2YRC1</accession>
<dbReference type="RefSeq" id="WP_078740091.1">
    <property type="nucleotide sequence ID" value="NZ_MSDF01000016.1"/>
</dbReference>
<dbReference type="EMBL" id="MSDF01000016">
    <property type="protein sequence ID" value="OPA94842.1"/>
    <property type="molecule type" value="Genomic_DNA"/>
</dbReference>
<comment type="caution">
    <text evidence="1">The sequence shown here is derived from an EMBL/GenBank/DDBJ whole genome shotgun (WGS) entry which is preliminary data.</text>
</comment>
<protein>
    <submittedName>
        <fullName evidence="1">Uncharacterized protein</fullName>
    </submittedName>
</protein>
<dbReference type="Proteomes" id="UP000190965">
    <property type="component" value="Unassembled WGS sequence"/>
</dbReference>
<sequence length="180" mass="20789">MSFEHKAFIFDFGTFARELKPMLESSLCSGDFDKIRSFIIVNKSILVDPYEGEPLDEKWEDMIEDRDVHQYGDFALTKYYSPKDDQGLGGEWENFQDLISNVKTFEFSPLLGLPLTVNGNFFDPGKMGSYFQSEDDVGESLRKLIEVERQVEIHLLDDIKGYKDLLEQAVIEKKGLYVTF</sequence>
<dbReference type="OrthoDB" id="6855484at2"/>
<gene>
    <name evidence="1" type="ORF">BFW87_12335</name>
</gene>
<dbReference type="AlphaFoldDB" id="A0A1T2YRC1"/>
<evidence type="ECO:0000313" key="2">
    <source>
        <dbReference type="Proteomes" id="UP000190965"/>
    </source>
</evidence>
<evidence type="ECO:0000313" key="1">
    <source>
        <dbReference type="EMBL" id="OPA94842.1"/>
    </source>
</evidence>